<keyword evidence="1" id="KW-0732">Signal</keyword>
<feature type="signal peptide" evidence="1">
    <location>
        <begin position="1"/>
        <end position="22"/>
    </location>
</feature>
<accession>A0ABW2B2M5</accession>
<organism evidence="2 3">
    <name type="scientific">Sulfitobacter porphyrae</name>
    <dbReference type="NCBI Taxonomy" id="1246864"/>
    <lineage>
        <taxon>Bacteria</taxon>
        <taxon>Pseudomonadati</taxon>
        <taxon>Pseudomonadota</taxon>
        <taxon>Alphaproteobacteria</taxon>
        <taxon>Rhodobacterales</taxon>
        <taxon>Roseobacteraceae</taxon>
        <taxon>Sulfitobacter</taxon>
    </lineage>
</organism>
<reference evidence="3" key="1">
    <citation type="journal article" date="2019" name="Int. J. Syst. Evol. Microbiol.">
        <title>The Global Catalogue of Microorganisms (GCM) 10K type strain sequencing project: providing services to taxonomists for standard genome sequencing and annotation.</title>
        <authorList>
            <consortium name="The Broad Institute Genomics Platform"/>
            <consortium name="The Broad Institute Genome Sequencing Center for Infectious Disease"/>
            <person name="Wu L."/>
            <person name="Ma J."/>
        </authorList>
    </citation>
    <scope>NUCLEOTIDE SEQUENCE [LARGE SCALE GENOMIC DNA]</scope>
    <source>
        <strain evidence="3">CCUG 66188</strain>
    </source>
</reference>
<evidence type="ECO:0000313" key="2">
    <source>
        <dbReference type="EMBL" id="MFC6759834.1"/>
    </source>
</evidence>
<gene>
    <name evidence="2" type="ORF">ACFQFQ_10570</name>
</gene>
<sequence length="215" mass="23515">MKFSYAFPFVVAAALLQCPASAQTAGGTADVIGKTILGGKRVELLSDRTWRFASTAETDRKCLPINTVLGFCGSILDWRPTSTTGTELTRIFQHDTRNYAGIAYENIGRADGMEREDYRALIISSAADAVGVPTSEVPVIDVFDQPVDEVPGETMIYGLRVKGLNVVYVNTAVLMDHHAVQFLTWSIGSELTDDHRALHDRFIAANRITVEDSDS</sequence>
<keyword evidence="3" id="KW-1185">Reference proteome</keyword>
<proteinExistence type="predicted"/>
<comment type="caution">
    <text evidence="2">The sequence shown here is derived from an EMBL/GenBank/DDBJ whole genome shotgun (WGS) entry which is preliminary data.</text>
</comment>
<protein>
    <submittedName>
        <fullName evidence="2">Uncharacterized protein</fullName>
    </submittedName>
</protein>
<name>A0ABW2B2M5_9RHOB</name>
<evidence type="ECO:0000313" key="3">
    <source>
        <dbReference type="Proteomes" id="UP001596353"/>
    </source>
</evidence>
<dbReference type="Proteomes" id="UP001596353">
    <property type="component" value="Unassembled WGS sequence"/>
</dbReference>
<evidence type="ECO:0000256" key="1">
    <source>
        <dbReference type="SAM" id="SignalP"/>
    </source>
</evidence>
<feature type="chain" id="PRO_5045063637" evidence="1">
    <location>
        <begin position="23"/>
        <end position="215"/>
    </location>
</feature>
<dbReference type="EMBL" id="JBHSWG010000001">
    <property type="protein sequence ID" value="MFC6759834.1"/>
    <property type="molecule type" value="Genomic_DNA"/>
</dbReference>